<feature type="domain" description="Enoyl reductase (ER)" evidence="3">
    <location>
        <begin position="24"/>
        <end position="337"/>
    </location>
</feature>
<proteinExistence type="predicted"/>
<dbReference type="SMART" id="SM00829">
    <property type="entry name" value="PKS_ER"/>
    <property type="match status" value="1"/>
</dbReference>
<name>A0A4R9J625_9LEPT</name>
<dbReference type="Gene3D" id="3.90.180.10">
    <property type="entry name" value="Medium-chain alcohol dehydrogenases, catalytic domain"/>
    <property type="match status" value="1"/>
</dbReference>
<dbReference type="Proteomes" id="UP000297871">
    <property type="component" value="Unassembled WGS sequence"/>
</dbReference>
<evidence type="ECO:0000259" key="3">
    <source>
        <dbReference type="SMART" id="SM00829"/>
    </source>
</evidence>
<dbReference type="PANTHER" id="PTHR48106">
    <property type="entry name" value="QUINONE OXIDOREDUCTASE PIG3-RELATED"/>
    <property type="match status" value="1"/>
</dbReference>
<dbReference type="Gene3D" id="3.40.50.720">
    <property type="entry name" value="NAD(P)-binding Rossmann-like Domain"/>
    <property type="match status" value="1"/>
</dbReference>
<dbReference type="SUPFAM" id="SSF51735">
    <property type="entry name" value="NAD(P)-binding Rossmann-fold domains"/>
    <property type="match status" value="1"/>
</dbReference>
<evidence type="ECO:0000256" key="1">
    <source>
        <dbReference type="ARBA" id="ARBA00022857"/>
    </source>
</evidence>
<dbReference type="AlphaFoldDB" id="A0A4R9J625"/>
<dbReference type="RefSeq" id="WP_135614426.1">
    <property type="nucleotide sequence ID" value="NZ_RQFY01000004.1"/>
</dbReference>
<dbReference type="InterPro" id="IPR013154">
    <property type="entry name" value="ADH-like_N"/>
</dbReference>
<reference evidence="4" key="1">
    <citation type="journal article" date="2019" name="PLoS Negl. Trop. Dis.">
        <title>Revisiting the worldwide diversity of Leptospira species in the environment.</title>
        <authorList>
            <person name="Vincent A.T."/>
            <person name="Schiettekatte O."/>
            <person name="Bourhy P."/>
            <person name="Veyrier F.J."/>
            <person name="Picardeau M."/>
        </authorList>
    </citation>
    <scope>NUCLEOTIDE SEQUENCE [LARGE SCALE GENOMIC DNA]</scope>
    <source>
        <strain evidence="4">201800265</strain>
    </source>
</reference>
<keyword evidence="5" id="KW-1185">Reference proteome</keyword>
<sequence length="343" mass="37709">MAKKFEIPKSYLAYELKEYSNEPGRAKIVEKELKPLKKGEVLLKIHSGSINPSDLMFMRGLYGIKKKLPVVPGFEGSGVVIASGGGWRANSLVGKPVACVAPNKGDGPYAEYMITDAYSCFTLGKDVSLEQGACLFVNPITAWALLDQVVREKHKAYIQTAAASALGRMLLRLANKKGIQGIQVVRRKEQVDLLKSMGAEHVLDSSSPNFDRELRVLSNKLNATILLDAVAGELPGRALAAMPYGSKCVVYGALSEEPISFHAGLGIFQDKKIEGYWLSSWMPGQNPFKIWKITSEIRSLLGKKEFQTEIAAKFPLKEADKAIQEYANNMTRGKVLISNGWEL</sequence>
<dbReference type="Pfam" id="PF08240">
    <property type="entry name" value="ADH_N"/>
    <property type="match status" value="1"/>
</dbReference>
<dbReference type="GO" id="GO:0070402">
    <property type="term" value="F:NADPH binding"/>
    <property type="evidence" value="ECO:0007669"/>
    <property type="project" value="TreeGrafter"/>
</dbReference>
<evidence type="ECO:0000313" key="4">
    <source>
        <dbReference type="EMBL" id="TGL34166.1"/>
    </source>
</evidence>
<keyword evidence="2" id="KW-0560">Oxidoreductase</keyword>
<dbReference type="SUPFAM" id="SSF50129">
    <property type="entry name" value="GroES-like"/>
    <property type="match status" value="1"/>
</dbReference>
<dbReference type="CDD" id="cd08291">
    <property type="entry name" value="ETR_like_1"/>
    <property type="match status" value="1"/>
</dbReference>
<keyword evidence="1" id="KW-0521">NADP</keyword>
<dbReference type="OrthoDB" id="9787435at2"/>
<dbReference type="InterPro" id="IPR013149">
    <property type="entry name" value="ADH-like_C"/>
</dbReference>
<dbReference type="PANTHER" id="PTHR48106:SF18">
    <property type="entry name" value="QUINONE OXIDOREDUCTASE PIG3"/>
    <property type="match status" value="1"/>
</dbReference>
<dbReference type="GO" id="GO:0016651">
    <property type="term" value="F:oxidoreductase activity, acting on NAD(P)H"/>
    <property type="evidence" value="ECO:0007669"/>
    <property type="project" value="TreeGrafter"/>
</dbReference>
<dbReference type="EMBL" id="RQFY01000004">
    <property type="protein sequence ID" value="TGL34166.1"/>
    <property type="molecule type" value="Genomic_DNA"/>
</dbReference>
<dbReference type="InterPro" id="IPR011032">
    <property type="entry name" value="GroES-like_sf"/>
</dbReference>
<comment type="caution">
    <text evidence="4">The sequence shown here is derived from an EMBL/GenBank/DDBJ whole genome shotgun (WGS) entry which is preliminary data.</text>
</comment>
<dbReference type="Pfam" id="PF00107">
    <property type="entry name" value="ADH_zinc_N"/>
    <property type="match status" value="1"/>
</dbReference>
<evidence type="ECO:0000256" key="2">
    <source>
        <dbReference type="ARBA" id="ARBA00023002"/>
    </source>
</evidence>
<accession>A0A4R9J625</accession>
<protein>
    <submittedName>
        <fullName evidence="4">Alcohol dehydrogenase</fullName>
    </submittedName>
</protein>
<dbReference type="InterPro" id="IPR036291">
    <property type="entry name" value="NAD(P)-bd_dom_sf"/>
</dbReference>
<evidence type="ECO:0000313" key="5">
    <source>
        <dbReference type="Proteomes" id="UP000297871"/>
    </source>
</evidence>
<gene>
    <name evidence="4" type="ORF">EHQ52_06480</name>
</gene>
<organism evidence="4 5">
    <name type="scientific">Leptospira koniambonensis</name>
    <dbReference type="NCBI Taxonomy" id="2484950"/>
    <lineage>
        <taxon>Bacteria</taxon>
        <taxon>Pseudomonadati</taxon>
        <taxon>Spirochaetota</taxon>
        <taxon>Spirochaetia</taxon>
        <taxon>Leptospirales</taxon>
        <taxon>Leptospiraceae</taxon>
        <taxon>Leptospira</taxon>
    </lineage>
</organism>
<dbReference type="InterPro" id="IPR020843">
    <property type="entry name" value="ER"/>
</dbReference>